<accession>A0A1W6K1Z6</accession>
<sequence length="61" mass="7034">MKEVLCPKCGIRMEFMAESESSGNKKEVRYFYRCPACGTRIVESTMEITKKDNNIVINILQ</sequence>
<evidence type="ECO:0000313" key="2">
    <source>
        <dbReference type="Proteomes" id="UP000193404"/>
    </source>
</evidence>
<dbReference type="KEGG" id="aman:B6F84_10820"/>
<proteinExistence type="predicted"/>
<dbReference type="RefSeq" id="WP_148692252.1">
    <property type="nucleotide sequence ID" value="NZ_CP020477.1"/>
</dbReference>
<dbReference type="GeneID" id="41591423"/>
<keyword evidence="2" id="KW-1185">Reference proteome</keyword>
<gene>
    <name evidence="1" type="ORF">B6F84_10820</name>
</gene>
<dbReference type="AlphaFoldDB" id="A0A1W6K1Z6"/>
<evidence type="ECO:0000313" key="1">
    <source>
        <dbReference type="EMBL" id="ARM76464.1"/>
    </source>
</evidence>
<dbReference type="Proteomes" id="UP000193404">
    <property type="component" value="Chromosome"/>
</dbReference>
<dbReference type="OrthoDB" id="7926at2157"/>
<protein>
    <recommendedName>
        <fullName evidence="3">TFIIS-type domain-containing protein</fullName>
    </recommendedName>
</protein>
<reference evidence="1 2" key="1">
    <citation type="submission" date="2017-03" db="EMBL/GenBank/DDBJ databases">
        <title>Sulfur activation and transportation mechanism of thermophilic Archaea Acidianus manzaensis YN-25.</title>
        <authorList>
            <person name="Ma Y."/>
            <person name="Yang Y."/>
            <person name="Xia J."/>
        </authorList>
    </citation>
    <scope>NUCLEOTIDE SEQUENCE [LARGE SCALE GENOMIC DNA]</scope>
    <source>
        <strain evidence="1 2">YN-25</strain>
    </source>
</reference>
<dbReference type="STRING" id="282676.B6F84_10820"/>
<name>A0A1W6K1Z6_9CREN</name>
<organism evidence="1 2">
    <name type="scientific">Acidianus manzaensis</name>
    <dbReference type="NCBI Taxonomy" id="282676"/>
    <lineage>
        <taxon>Archaea</taxon>
        <taxon>Thermoproteota</taxon>
        <taxon>Thermoprotei</taxon>
        <taxon>Sulfolobales</taxon>
        <taxon>Sulfolobaceae</taxon>
        <taxon>Acidianus</taxon>
    </lineage>
</organism>
<dbReference type="EMBL" id="CP020477">
    <property type="protein sequence ID" value="ARM76464.1"/>
    <property type="molecule type" value="Genomic_DNA"/>
</dbReference>
<dbReference type="Gene3D" id="2.20.25.10">
    <property type="match status" value="1"/>
</dbReference>
<evidence type="ECO:0008006" key="3">
    <source>
        <dbReference type="Google" id="ProtNLM"/>
    </source>
</evidence>